<evidence type="ECO:0000259" key="6">
    <source>
        <dbReference type="PROSITE" id="PS51133"/>
    </source>
</evidence>
<reference evidence="7 8" key="1">
    <citation type="submission" date="2024-04" db="EMBL/GenBank/DDBJ databases">
        <title>Tritrichomonas musculus Genome.</title>
        <authorList>
            <person name="Alves-Ferreira E."/>
            <person name="Grigg M."/>
            <person name="Lorenzi H."/>
            <person name="Galac M."/>
        </authorList>
    </citation>
    <scope>NUCLEOTIDE SEQUENCE [LARGE SCALE GENOMIC DNA]</scope>
    <source>
        <strain evidence="7 8">EAF2021</strain>
    </source>
</reference>
<accession>A0ABR2HUL1</accession>
<keyword evidence="7" id="KW-0240">DNA-directed RNA polymerase</keyword>
<dbReference type="Proteomes" id="UP001470230">
    <property type="component" value="Unassembled WGS sequence"/>
</dbReference>
<keyword evidence="7" id="KW-0804">Transcription</keyword>
<protein>
    <submittedName>
        <fullName evidence="7">DNA-directed RNA polymerase II subunit RPB9</fullName>
    </submittedName>
</protein>
<gene>
    <name evidence="7" type="ORF">M9Y10_017786</name>
</gene>
<dbReference type="EMBL" id="JAPFFF010000023">
    <property type="protein sequence ID" value="KAK8852796.1"/>
    <property type="molecule type" value="Genomic_DNA"/>
</dbReference>
<feature type="region of interest" description="Disordered" evidence="5">
    <location>
        <begin position="1"/>
        <end position="21"/>
    </location>
</feature>
<organism evidence="7 8">
    <name type="scientific">Tritrichomonas musculus</name>
    <dbReference type="NCBI Taxonomy" id="1915356"/>
    <lineage>
        <taxon>Eukaryota</taxon>
        <taxon>Metamonada</taxon>
        <taxon>Parabasalia</taxon>
        <taxon>Tritrichomonadida</taxon>
        <taxon>Tritrichomonadidae</taxon>
        <taxon>Tritrichomonas</taxon>
    </lineage>
</organism>
<keyword evidence="1" id="KW-0479">Metal-binding</keyword>
<keyword evidence="2 4" id="KW-0863">Zinc-finger</keyword>
<dbReference type="InterPro" id="IPR012164">
    <property type="entry name" value="Rpa12/Rpb9/Rpc10/TFS"/>
</dbReference>
<keyword evidence="8" id="KW-1185">Reference proteome</keyword>
<dbReference type="PANTHER" id="PTHR11239">
    <property type="entry name" value="DNA-DIRECTED RNA POLYMERASE"/>
    <property type="match status" value="1"/>
</dbReference>
<dbReference type="GO" id="GO:0000428">
    <property type="term" value="C:DNA-directed RNA polymerase complex"/>
    <property type="evidence" value="ECO:0007669"/>
    <property type="project" value="UniProtKB-KW"/>
</dbReference>
<evidence type="ECO:0000256" key="5">
    <source>
        <dbReference type="SAM" id="MobiDB-lite"/>
    </source>
</evidence>
<dbReference type="SUPFAM" id="SSF57783">
    <property type="entry name" value="Zinc beta-ribbon"/>
    <property type="match status" value="2"/>
</dbReference>
<name>A0ABR2HUL1_9EUKA</name>
<evidence type="ECO:0000313" key="8">
    <source>
        <dbReference type="Proteomes" id="UP001470230"/>
    </source>
</evidence>
<evidence type="ECO:0000256" key="2">
    <source>
        <dbReference type="ARBA" id="ARBA00022771"/>
    </source>
</evidence>
<evidence type="ECO:0000256" key="3">
    <source>
        <dbReference type="ARBA" id="ARBA00022833"/>
    </source>
</evidence>
<sequence length="141" mass="16355">MSDQLFAQSQYTQEPSDEVKKSSLGTGIHYCRECNNMMSPRAPQDRENGNLEYYCPHCNISEEASDNRVYVNVLKRTTENSVFAQRSISDDPTYRRELRYCEQCGQQVDCVFFMAPTLAGEESMTLMLECTKCHNQWKETH</sequence>
<keyword evidence="3" id="KW-0862">Zinc</keyword>
<dbReference type="PROSITE" id="PS51133">
    <property type="entry name" value="ZF_TFIIS_2"/>
    <property type="match status" value="1"/>
</dbReference>
<dbReference type="InterPro" id="IPR001222">
    <property type="entry name" value="Znf_TFIIS"/>
</dbReference>
<proteinExistence type="predicted"/>
<evidence type="ECO:0000256" key="1">
    <source>
        <dbReference type="ARBA" id="ARBA00022723"/>
    </source>
</evidence>
<feature type="compositionally biased region" description="Polar residues" evidence="5">
    <location>
        <begin position="1"/>
        <end position="14"/>
    </location>
</feature>
<dbReference type="PANTHER" id="PTHR11239:SF1">
    <property type="entry name" value="DNA-DIRECTED RNA POLYMERASE II SUBUNIT RPB9"/>
    <property type="match status" value="1"/>
</dbReference>
<feature type="domain" description="TFIIS-type" evidence="6">
    <location>
        <begin position="97"/>
        <end position="138"/>
    </location>
</feature>
<comment type="caution">
    <text evidence="7">The sequence shown here is derived from an EMBL/GenBank/DDBJ whole genome shotgun (WGS) entry which is preliminary data.</text>
</comment>
<dbReference type="Pfam" id="PF01096">
    <property type="entry name" value="Zn_ribbon_TFIIS"/>
    <property type="match status" value="1"/>
</dbReference>
<evidence type="ECO:0000313" key="7">
    <source>
        <dbReference type="EMBL" id="KAK8852796.1"/>
    </source>
</evidence>
<dbReference type="Gene3D" id="2.20.25.10">
    <property type="match status" value="2"/>
</dbReference>
<dbReference type="SMART" id="SM00440">
    <property type="entry name" value="ZnF_C2C2"/>
    <property type="match status" value="1"/>
</dbReference>
<evidence type="ECO:0000256" key="4">
    <source>
        <dbReference type="PROSITE-ProRule" id="PRU00472"/>
    </source>
</evidence>